<dbReference type="Proteomes" id="UP000561045">
    <property type="component" value="Unassembled WGS sequence"/>
</dbReference>
<keyword evidence="2" id="KW-1185">Reference proteome</keyword>
<evidence type="ECO:0000313" key="2">
    <source>
        <dbReference type="Proteomes" id="UP000561045"/>
    </source>
</evidence>
<reference evidence="1 2" key="1">
    <citation type="submission" date="2020-08" db="EMBL/GenBank/DDBJ databases">
        <title>Genomic Encyclopedia of Type Strains, Phase IV (KMG-IV): sequencing the most valuable type-strain genomes for metagenomic binning, comparative biology and taxonomic classification.</title>
        <authorList>
            <person name="Goeker M."/>
        </authorList>
    </citation>
    <scope>NUCLEOTIDE SEQUENCE [LARGE SCALE GENOMIC DNA]</scope>
    <source>
        <strain evidence="1 2">DSM 106739</strain>
    </source>
</reference>
<dbReference type="EMBL" id="JACIET010000002">
    <property type="protein sequence ID" value="MBB4013108.1"/>
    <property type="molecule type" value="Genomic_DNA"/>
</dbReference>
<proteinExistence type="predicted"/>
<protein>
    <submittedName>
        <fullName evidence="1">Uncharacterized protein</fullName>
    </submittedName>
</protein>
<organism evidence="1 2">
    <name type="scientific">Niveibacterium umoris</name>
    <dbReference type="NCBI Taxonomy" id="1193620"/>
    <lineage>
        <taxon>Bacteria</taxon>
        <taxon>Pseudomonadati</taxon>
        <taxon>Pseudomonadota</taxon>
        <taxon>Betaproteobacteria</taxon>
        <taxon>Rhodocyclales</taxon>
        <taxon>Rhodocyclaceae</taxon>
        <taxon>Niveibacterium</taxon>
    </lineage>
</organism>
<dbReference type="AlphaFoldDB" id="A0A840BNI9"/>
<accession>A0A840BNI9</accession>
<gene>
    <name evidence="1" type="ORF">GGR36_002454</name>
</gene>
<name>A0A840BNI9_9RHOO</name>
<evidence type="ECO:0000313" key="1">
    <source>
        <dbReference type="EMBL" id="MBB4013108.1"/>
    </source>
</evidence>
<sequence>MIARRCAAPPGCHCLLTEHLKVLRPGFQFRYVSMPNECEKRLIPVLSLVLKWRFWYVTFHSSFRRFRMANPPPKQPGRAGSLQASLRGLLSPLDGVATRPGRPRFGPGWVADDQSLSFHGCFSASVRRRCRGGFQTCRLRALFRANRWQGACVARPGGLRCSSVFASNVSAVAVVPRTEEGKNPRSSAPDDGRRLRAVCPYPA</sequence>
<comment type="caution">
    <text evidence="1">The sequence shown here is derived from an EMBL/GenBank/DDBJ whole genome shotgun (WGS) entry which is preliminary data.</text>
</comment>